<evidence type="ECO:0000313" key="3">
    <source>
        <dbReference type="Proteomes" id="UP000466442"/>
    </source>
</evidence>
<dbReference type="EMBL" id="WIXP02000002">
    <property type="protein sequence ID" value="KAF6215504.1"/>
    <property type="molecule type" value="Genomic_DNA"/>
</dbReference>
<evidence type="ECO:0000256" key="1">
    <source>
        <dbReference type="SAM" id="MobiDB-lite"/>
    </source>
</evidence>
<proteinExistence type="predicted"/>
<dbReference type="Proteomes" id="UP000466442">
    <property type="component" value="Unassembled WGS sequence"/>
</dbReference>
<name>A0A8S9Y3U0_APOLU</name>
<sequence>MFAWEACSCSRLIHPMSVFRRIIRDARLSPAQCKSLFTQRLIVGNARGVSTVVLVRGSGSENSRFKPSNVRPEGLLVLEADPPDVGFPTNHQRDARSSPAQCKSPVYTATDRRKCSGSVNSGARSRLRQCKQSLRAEQCSPGRLARARG</sequence>
<evidence type="ECO:0000313" key="2">
    <source>
        <dbReference type="EMBL" id="KAF6215504.1"/>
    </source>
</evidence>
<dbReference type="AlphaFoldDB" id="A0A8S9Y3U0"/>
<gene>
    <name evidence="2" type="ORF">GE061_010258</name>
</gene>
<accession>A0A8S9Y3U0</accession>
<organism evidence="2 3">
    <name type="scientific">Apolygus lucorum</name>
    <name type="common">Small green plant bug</name>
    <name type="synonym">Lygocoris lucorum</name>
    <dbReference type="NCBI Taxonomy" id="248454"/>
    <lineage>
        <taxon>Eukaryota</taxon>
        <taxon>Metazoa</taxon>
        <taxon>Ecdysozoa</taxon>
        <taxon>Arthropoda</taxon>
        <taxon>Hexapoda</taxon>
        <taxon>Insecta</taxon>
        <taxon>Pterygota</taxon>
        <taxon>Neoptera</taxon>
        <taxon>Paraneoptera</taxon>
        <taxon>Hemiptera</taxon>
        <taxon>Heteroptera</taxon>
        <taxon>Panheteroptera</taxon>
        <taxon>Cimicomorpha</taxon>
        <taxon>Miridae</taxon>
        <taxon>Mirini</taxon>
        <taxon>Apolygus</taxon>
    </lineage>
</organism>
<keyword evidence="3" id="KW-1185">Reference proteome</keyword>
<comment type="caution">
    <text evidence="2">The sequence shown here is derived from an EMBL/GenBank/DDBJ whole genome shotgun (WGS) entry which is preliminary data.</text>
</comment>
<feature type="region of interest" description="Disordered" evidence="1">
    <location>
        <begin position="81"/>
        <end position="107"/>
    </location>
</feature>
<protein>
    <submittedName>
        <fullName evidence="2">Uncharacterized protein</fullName>
    </submittedName>
</protein>
<reference evidence="2" key="1">
    <citation type="journal article" date="2021" name="Mol. Ecol. Resour.">
        <title>Apolygus lucorum genome provides insights into omnivorousness and mesophyll feeding.</title>
        <authorList>
            <person name="Liu Y."/>
            <person name="Liu H."/>
            <person name="Wang H."/>
            <person name="Huang T."/>
            <person name="Liu B."/>
            <person name="Yang B."/>
            <person name="Yin L."/>
            <person name="Li B."/>
            <person name="Zhang Y."/>
            <person name="Zhang S."/>
            <person name="Jiang F."/>
            <person name="Zhang X."/>
            <person name="Ren Y."/>
            <person name="Wang B."/>
            <person name="Wang S."/>
            <person name="Lu Y."/>
            <person name="Wu K."/>
            <person name="Fan W."/>
            <person name="Wang G."/>
        </authorList>
    </citation>
    <scope>NUCLEOTIDE SEQUENCE</scope>
    <source>
        <strain evidence="2">12Hb</strain>
    </source>
</reference>